<protein>
    <submittedName>
        <fullName evidence="1">Uncharacterized protein</fullName>
    </submittedName>
</protein>
<comment type="caution">
    <text evidence="1">The sequence shown here is derived from an EMBL/GenBank/DDBJ whole genome shotgun (WGS) entry which is preliminary data.</text>
</comment>
<evidence type="ECO:0000313" key="1">
    <source>
        <dbReference type="EMBL" id="MBO3733799.1"/>
    </source>
</evidence>
<reference evidence="1 2" key="1">
    <citation type="submission" date="2021-03" db="EMBL/GenBank/DDBJ databases">
        <title>Glycomyces sp. nov., a novel actinomycete isolated from soil.</title>
        <authorList>
            <person name="Yang X."/>
            <person name="Xu X."/>
        </authorList>
    </citation>
    <scope>NUCLEOTIDE SEQUENCE [LARGE SCALE GENOMIC DNA]</scope>
    <source>
        <strain evidence="1 2">NEAU-S30</strain>
    </source>
</reference>
<accession>A0ABS3U4V8</accession>
<evidence type="ECO:0000313" key="2">
    <source>
        <dbReference type="Proteomes" id="UP000681341"/>
    </source>
</evidence>
<gene>
    <name evidence="1" type="ORF">J5V16_13305</name>
</gene>
<dbReference type="EMBL" id="JAGFNP010000006">
    <property type="protein sequence ID" value="MBO3733799.1"/>
    <property type="molecule type" value="Genomic_DNA"/>
</dbReference>
<proteinExistence type="predicted"/>
<sequence length="171" mass="18944">MSSSKAESTVTALLDELGDRWETREKIAAARERLIADLPGWKDPAAHGLGVYDVSGELVFGVTNAGEHLLPAVVMATVLRHSGGSKSYPVYTTALEQAIRLLRPAEACRDYDHPNLADWRRVLKLLKGNGQLEAKMVFVADFDDWREDDDVDDLCEAVYYDAKRNGRPGRG</sequence>
<dbReference type="Proteomes" id="UP000681341">
    <property type="component" value="Unassembled WGS sequence"/>
</dbReference>
<name>A0ABS3U4V8_9ACTN</name>
<organism evidence="1 2">
    <name type="scientific">Glycomyces niveus</name>
    <dbReference type="NCBI Taxonomy" id="2820287"/>
    <lineage>
        <taxon>Bacteria</taxon>
        <taxon>Bacillati</taxon>
        <taxon>Actinomycetota</taxon>
        <taxon>Actinomycetes</taxon>
        <taxon>Glycomycetales</taxon>
        <taxon>Glycomycetaceae</taxon>
        <taxon>Glycomyces</taxon>
    </lineage>
</organism>
<keyword evidence="2" id="KW-1185">Reference proteome</keyword>
<dbReference type="RefSeq" id="WP_208496757.1">
    <property type="nucleotide sequence ID" value="NZ_JAGFNP010000006.1"/>
</dbReference>